<protein>
    <submittedName>
        <fullName evidence="5">AAA-like domain-containing protein</fullName>
    </submittedName>
</protein>
<dbReference type="InterPro" id="IPR027417">
    <property type="entry name" value="P-loop_NTPase"/>
</dbReference>
<evidence type="ECO:0000256" key="1">
    <source>
        <dbReference type="ARBA" id="ARBA00022574"/>
    </source>
</evidence>
<evidence type="ECO:0000256" key="3">
    <source>
        <dbReference type="PROSITE-ProRule" id="PRU00221"/>
    </source>
</evidence>
<organism evidence="5 6">
    <name type="scientific">Aerosakkonema funiforme FACHB-1375</name>
    <dbReference type="NCBI Taxonomy" id="2949571"/>
    <lineage>
        <taxon>Bacteria</taxon>
        <taxon>Bacillati</taxon>
        <taxon>Cyanobacteriota</taxon>
        <taxon>Cyanophyceae</taxon>
        <taxon>Oscillatoriophycideae</taxon>
        <taxon>Aerosakkonematales</taxon>
        <taxon>Aerosakkonemataceae</taxon>
        <taxon>Aerosakkonema</taxon>
    </lineage>
</organism>
<evidence type="ECO:0000313" key="5">
    <source>
        <dbReference type="EMBL" id="MBD2180412.1"/>
    </source>
</evidence>
<dbReference type="InterPro" id="IPR019775">
    <property type="entry name" value="WD40_repeat_CS"/>
</dbReference>
<dbReference type="SUPFAM" id="SSF50978">
    <property type="entry name" value="WD40 repeat-like"/>
    <property type="match status" value="2"/>
</dbReference>
<dbReference type="Gene3D" id="2.130.10.10">
    <property type="entry name" value="YVTN repeat-like/Quinoprotein amine dehydrogenase"/>
    <property type="match status" value="4"/>
</dbReference>
<keyword evidence="2" id="KW-0677">Repeat</keyword>
<feature type="repeat" description="WD" evidence="3">
    <location>
        <begin position="983"/>
        <end position="1024"/>
    </location>
</feature>
<dbReference type="CDD" id="cd00200">
    <property type="entry name" value="WD40"/>
    <property type="match status" value="3"/>
</dbReference>
<name>A0A926ZFT2_9CYAN</name>
<evidence type="ECO:0000256" key="2">
    <source>
        <dbReference type="ARBA" id="ARBA00022737"/>
    </source>
</evidence>
<dbReference type="InterPro" id="IPR020472">
    <property type="entry name" value="WD40_PAC1"/>
</dbReference>
<dbReference type="InterPro" id="IPR053299">
    <property type="entry name" value="ASTRA_WD_repeat"/>
</dbReference>
<feature type="repeat" description="WD" evidence="3">
    <location>
        <begin position="691"/>
        <end position="725"/>
    </location>
</feature>
<evidence type="ECO:0000256" key="4">
    <source>
        <dbReference type="SAM" id="Coils"/>
    </source>
</evidence>
<proteinExistence type="predicted"/>
<dbReference type="InterPro" id="IPR036322">
    <property type="entry name" value="WD40_repeat_dom_sf"/>
</dbReference>
<feature type="repeat" description="WD" evidence="3">
    <location>
        <begin position="732"/>
        <end position="766"/>
    </location>
</feature>
<accession>A0A926ZFT2</accession>
<feature type="repeat" description="WD" evidence="3">
    <location>
        <begin position="901"/>
        <end position="942"/>
    </location>
</feature>
<feature type="coiled-coil region" evidence="4">
    <location>
        <begin position="472"/>
        <end position="506"/>
    </location>
</feature>
<dbReference type="PANTHER" id="PTHR44156">
    <property type="entry name" value="SUPERNUMERARY LIMBS, ISOFORM B-RELATED"/>
    <property type="match status" value="1"/>
</dbReference>
<feature type="repeat" description="WD" evidence="3">
    <location>
        <begin position="609"/>
        <end position="650"/>
    </location>
</feature>
<sequence length="1171" mass="129782">MSQYQVGGSLPPDFPTYVRRKADEDLYNGLKSGQFCYVLNCRQMGKSSLRVQTMKRLQADGIACAAIDLNKIGSQHITPDQWYASLIRNLVSSFNLGDKFNLRNWWPARDHLSCVQRFSEFTEEVLLTEISANIVIFVDEIDSVLGLNFTIDDFFAFIRACYNKRADKPEYKRLSFALLGVATPSDLIADKNRTPFNIGRAIELKGFQLHEARSLAIGLSGKVSDTTTVLKEILAWTGGQPFLTQKVCQLILTDTSSPNSLLAKHPEREAESIEDLVRSRIIENWENQDEPEHLRTISDRIFKNGQRTARLLGLYHQILQQGELIVDDSFEQMELRLSGLVVEQQGNLKVYNRIYECVFNQNWVEKELENLRPYSEGLTAWLASDCQDRSRLLHGQALQDALAWAAGKSLSDRDYQFLAASQELDKLQVQIALDIQIEANRILAEAEQKARRTIRKGLAGLAVISILWIAVVMWASTNIKQTQEDLNQAQENLNQAQKSLNIEQKSVTALGKFLIDRQEIEALLLGMEAGQGLKEMVKDHRGMKNYPVTSPLWVLQTILDNIRERTQFIGHRGRVYSVSFSPNGKLLATVGEDGTARLWNLSGKQLAKLTGHQGKVRGVSFSPDGQRLISAGEDGTVRLWNLSGKQLAKLTGHQGKVTSINLSPNGQRLVTAAEDGMVRLWNLSGKQLAVFKGHQTEIWSVKFSPDGQRIATAGQDRTARLWNLSGKQLAVFKGHQQAVLSLSFSPDGKSLVTTGLDSTIRFWNLSGQQLAEWQNKDWVLSVTYSPDGQSLATGSADGTVRLRDLSGKQLAELNGHKNWVLSVSFSPDGQNLATAGADGTARLWDLSNPQNLSRQQLVQWRGHKSEAWSVSFSPDGQHLATAGQDGKARLWNLSGKQMAEFSGHTGGVNSVTFSPDGQRLATAGNDGTVRVWNLSGQQLTLLNGHRGRVYVVSFSPDGQRLAIAGENGTARLWNLSGQQAVEFKGHQKSIWSVSFSPDGQRLATAGRDGTVRLWNLSGQELLRIKADGDGVLSVSFSPDGQRLVTTGADTTVKLWNLSGKQLDGFNTYQGGVLSAVFSPDGQRLATAGQDGTAQMRFLSGQRINEFVGHQGSLYSLSFSRDGRYLATVGMDGMVRLWRVEELDELLKRGCDWLKNYLATYPKASKICAKAL</sequence>
<dbReference type="SUPFAM" id="SSF52540">
    <property type="entry name" value="P-loop containing nucleoside triphosphate hydrolases"/>
    <property type="match status" value="1"/>
</dbReference>
<feature type="repeat" description="WD" evidence="3">
    <location>
        <begin position="1106"/>
        <end position="1147"/>
    </location>
</feature>
<dbReference type="PROSITE" id="PS50082">
    <property type="entry name" value="WD_REPEATS_2"/>
    <property type="match status" value="13"/>
</dbReference>
<feature type="repeat" description="WD" evidence="3">
    <location>
        <begin position="942"/>
        <end position="983"/>
    </location>
</feature>
<dbReference type="AlphaFoldDB" id="A0A926ZFT2"/>
<dbReference type="Gene3D" id="3.40.50.300">
    <property type="entry name" value="P-loop containing nucleotide triphosphate hydrolases"/>
    <property type="match status" value="1"/>
</dbReference>
<feature type="repeat" description="WD" evidence="3">
    <location>
        <begin position="650"/>
        <end position="684"/>
    </location>
</feature>
<feature type="repeat" description="WD" evidence="3">
    <location>
        <begin position="779"/>
        <end position="813"/>
    </location>
</feature>
<comment type="caution">
    <text evidence="5">The sequence shown here is derived from an EMBL/GenBank/DDBJ whole genome shotgun (WGS) entry which is preliminary data.</text>
</comment>
<feature type="repeat" description="WD" evidence="3">
    <location>
        <begin position="813"/>
        <end position="854"/>
    </location>
</feature>
<keyword evidence="4" id="KW-0175">Coiled coil</keyword>
<dbReference type="PROSITE" id="PS50294">
    <property type="entry name" value="WD_REPEATS_REGION"/>
    <property type="match status" value="12"/>
</dbReference>
<gene>
    <name evidence="5" type="ORF">H6G03_04695</name>
</gene>
<dbReference type="PROSITE" id="PS00678">
    <property type="entry name" value="WD_REPEATS_1"/>
    <property type="match status" value="11"/>
</dbReference>
<dbReference type="SMART" id="SM00320">
    <property type="entry name" value="WD40"/>
    <property type="match status" value="14"/>
</dbReference>
<dbReference type="Proteomes" id="UP000641646">
    <property type="component" value="Unassembled WGS sequence"/>
</dbReference>
<keyword evidence="1 3" id="KW-0853">WD repeat</keyword>
<dbReference type="InterPro" id="IPR001680">
    <property type="entry name" value="WD40_rpt"/>
</dbReference>
<dbReference type="Pfam" id="PF00400">
    <property type="entry name" value="WD40"/>
    <property type="match status" value="14"/>
</dbReference>
<reference evidence="5" key="2">
    <citation type="submission" date="2020-08" db="EMBL/GenBank/DDBJ databases">
        <authorList>
            <person name="Chen M."/>
            <person name="Teng W."/>
            <person name="Zhao L."/>
            <person name="Hu C."/>
            <person name="Zhou Y."/>
            <person name="Han B."/>
            <person name="Song L."/>
            <person name="Shu W."/>
        </authorList>
    </citation>
    <scope>NUCLEOTIDE SEQUENCE</scope>
    <source>
        <strain evidence="5">FACHB-1375</strain>
    </source>
</reference>
<reference evidence="5" key="1">
    <citation type="journal article" date="2015" name="ISME J.">
        <title>Draft Genome Sequence of Streptomyces incarnatus NRRL8089, which Produces the Nucleoside Antibiotic Sinefungin.</title>
        <authorList>
            <person name="Oshima K."/>
            <person name="Hattori M."/>
            <person name="Shimizu H."/>
            <person name="Fukuda K."/>
            <person name="Nemoto M."/>
            <person name="Inagaki K."/>
            <person name="Tamura T."/>
        </authorList>
    </citation>
    <scope>NUCLEOTIDE SEQUENCE</scope>
    <source>
        <strain evidence="5">FACHB-1375</strain>
    </source>
</reference>
<keyword evidence="6" id="KW-1185">Reference proteome</keyword>
<dbReference type="PRINTS" id="PR00320">
    <property type="entry name" value="GPROTEINBRPT"/>
</dbReference>
<evidence type="ECO:0000313" key="6">
    <source>
        <dbReference type="Proteomes" id="UP000641646"/>
    </source>
</evidence>
<feature type="repeat" description="WD" evidence="3">
    <location>
        <begin position="860"/>
        <end position="901"/>
    </location>
</feature>
<dbReference type="Pfam" id="PF14516">
    <property type="entry name" value="AAA_35"/>
    <property type="match status" value="1"/>
</dbReference>
<feature type="repeat" description="WD" evidence="3">
    <location>
        <begin position="1024"/>
        <end position="1058"/>
    </location>
</feature>
<feature type="repeat" description="WD" evidence="3">
    <location>
        <begin position="568"/>
        <end position="609"/>
    </location>
</feature>
<dbReference type="InterPro" id="IPR015943">
    <property type="entry name" value="WD40/YVTN_repeat-like_dom_sf"/>
</dbReference>
<dbReference type="EMBL" id="JACJPW010000008">
    <property type="protein sequence ID" value="MBD2180412.1"/>
    <property type="molecule type" value="Genomic_DNA"/>
</dbReference>
<dbReference type="RefSeq" id="WP_190462585.1">
    <property type="nucleotide sequence ID" value="NZ_JACJPW010000008.1"/>
</dbReference>